<organism evidence="3 4">
    <name type="scientific">Raphanus sativus</name>
    <name type="common">Radish</name>
    <name type="synonym">Raphanus raphanistrum var. sativus</name>
    <dbReference type="NCBI Taxonomy" id="3726"/>
    <lineage>
        <taxon>Eukaryota</taxon>
        <taxon>Viridiplantae</taxon>
        <taxon>Streptophyta</taxon>
        <taxon>Embryophyta</taxon>
        <taxon>Tracheophyta</taxon>
        <taxon>Spermatophyta</taxon>
        <taxon>Magnoliopsida</taxon>
        <taxon>eudicotyledons</taxon>
        <taxon>Gunneridae</taxon>
        <taxon>Pentapetalae</taxon>
        <taxon>rosids</taxon>
        <taxon>malvids</taxon>
        <taxon>Brassicales</taxon>
        <taxon>Brassicaceae</taxon>
        <taxon>Brassiceae</taxon>
        <taxon>Raphanus</taxon>
    </lineage>
</organism>
<feature type="region of interest" description="Disordered" evidence="1">
    <location>
        <begin position="177"/>
        <end position="236"/>
    </location>
</feature>
<dbReference type="SUPFAM" id="SSF54236">
    <property type="entry name" value="Ubiquitin-like"/>
    <property type="match status" value="1"/>
</dbReference>
<name>A0A6J0KA50_RAPSA</name>
<dbReference type="GO" id="GO:0003684">
    <property type="term" value="F:damaged DNA binding"/>
    <property type="evidence" value="ECO:0007669"/>
    <property type="project" value="InterPro"/>
</dbReference>
<sequence length="236" mass="25896">MKIIVKPLKGGRFEIQVNPEDSVADVKKAIEIVLGVTAAEQVLIHQGKVLKDETTVEANKVSEKSIIGVMKRELASTGTSTASASLKPREIPEQIEDPSMTEVPAQEPEALEEAYLRQTLDSWRQTPQFAYLRALVQPDPTILEESLEVLEQEQDYHQFVQLIRDNKAYFLRLLLEQPQEPNNGGDSGNQVGESEETEAEQPQADQTNKPNNGGGGEGGNQVGESEESGDEATKDA</sequence>
<accession>A0A6J0KA50</accession>
<evidence type="ECO:0000313" key="4">
    <source>
        <dbReference type="RefSeq" id="XP_018444316.1"/>
    </source>
</evidence>
<proteinExistence type="predicted"/>
<dbReference type="GO" id="GO:0070628">
    <property type="term" value="F:proteasome binding"/>
    <property type="evidence" value="ECO:0007669"/>
    <property type="project" value="TreeGrafter"/>
</dbReference>
<dbReference type="GeneID" id="108816242"/>
<dbReference type="InterPro" id="IPR029071">
    <property type="entry name" value="Ubiquitin-like_domsf"/>
</dbReference>
<dbReference type="PANTHER" id="PTHR10621">
    <property type="entry name" value="UV EXCISION REPAIR PROTEIN RAD23"/>
    <property type="match status" value="1"/>
</dbReference>
<dbReference type="InterPro" id="IPR036353">
    <property type="entry name" value="XPC-bd_sf"/>
</dbReference>
<dbReference type="GO" id="GO:0006289">
    <property type="term" value="P:nucleotide-excision repair"/>
    <property type="evidence" value="ECO:0007669"/>
    <property type="project" value="InterPro"/>
</dbReference>
<gene>
    <name evidence="4" type="primary">LOC108816242</name>
</gene>
<evidence type="ECO:0000259" key="2">
    <source>
        <dbReference type="PROSITE" id="PS50053"/>
    </source>
</evidence>
<dbReference type="GO" id="GO:0005829">
    <property type="term" value="C:cytosol"/>
    <property type="evidence" value="ECO:0007669"/>
    <property type="project" value="TreeGrafter"/>
</dbReference>
<dbReference type="Gene3D" id="3.10.20.90">
    <property type="entry name" value="Phosphatidylinositol 3-kinase Catalytic Subunit, Chain A, domain 1"/>
    <property type="match status" value="1"/>
</dbReference>
<dbReference type="GO" id="GO:0043161">
    <property type="term" value="P:proteasome-mediated ubiquitin-dependent protein catabolic process"/>
    <property type="evidence" value="ECO:0007669"/>
    <property type="project" value="InterPro"/>
</dbReference>
<dbReference type="OrthoDB" id="419317at2759"/>
<keyword evidence="3" id="KW-1185">Reference proteome</keyword>
<dbReference type="SUPFAM" id="SSF101238">
    <property type="entry name" value="XPC-binding domain"/>
    <property type="match status" value="1"/>
</dbReference>
<dbReference type="GO" id="GO:0031593">
    <property type="term" value="F:polyubiquitin modification-dependent protein binding"/>
    <property type="evidence" value="ECO:0007669"/>
    <property type="project" value="TreeGrafter"/>
</dbReference>
<dbReference type="Pfam" id="PF09280">
    <property type="entry name" value="XPC-binding"/>
    <property type="match status" value="1"/>
</dbReference>
<dbReference type="KEGG" id="rsz:108816242"/>
<dbReference type="RefSeq" id="XP_018444316.1">
    <property type="nucleotide sequence ID" value="XM_018588814.2"/>
</dbReference>
<dbReference type="GO" id="GO:0043130">
    <property type="term" value="F:ubiquitin binding"/>
    <property type="evidence" value="ECO:0007669"/>
    <property type="project" value="TreeGrafter"/>
</dbReference>
<dbReference type="Gene3D" id="1.10.10.540">
    <property type="entry name" value="XPC-binding domain"/>
    <property type="match status" value="1"/>
</dbReference>
<reference evidence="3" key="1">
    <citation type="journal article" date="2019" name="Database">
        <title>The radish genome database (RadishGD): an integrated information resource for radish genomics.</title>
        <authorList>
            <person name="Yu H.J."/>
            <person name="Baek S."/>
            <person name="Lee Y.J."/>
            <person name="Cho A."/>
            <person name="Mun J.H."/>
        </authorList>
    </citation>
    <scope>NUCLEOTIDE SEQUENCE [LARGE SCALE GENOMIC DNA]</scope>
    <source>
        <strain evidence="3">cv. WK10039</strain>
    </source>
</reference>
<dbReference type="GO" id="GO:0005654">
    <property type="term" value="C:nucleoplasm"/>
    <property type="evidence" value="ECO:0007669"/>
    <property type="project" value="TreeGrafter"/>
</dbReference>
<dbReference type="AlphaFoldDB" id="A0A6J0KA50"/>
<evidence type="ECO:0000313" key="3">
    <source>
        <dbReference type="Proteomes" id="UP000504610"/>
    </source>
</evidence>
<evidence type="ECO:0000256" key="1">
    <source>
        <dbReference type="SAM" id="MobiDB-lite"/>
    </source>
</evidence>
<dbReference type="Pfam" id="PF00240">
    <property type="entry name" value="ubiquitin"/>
    <property type="match status" value="1"/>
</dbReference>
<feature type="domain" description="Ubiquitin-like" evidence="2">
    <location>
        <begin position="1"/>
        <end position="76"/>
    </location>
</feature>
<dbReference type="PROSITE" id="PS50053">
    <property type="entry name" value="UBIQUITIN_2"/>
    <property type="match status" value="1"/>
</dbReference>
<dbReference type="PANTHER" id="PTHR10621:SF47">
    <property type="entry name" value="DNA REPAIR PROTEIN RAD23"/>
    <property type="match status" value="1"/>
</dbReference>
<protein>
    <submittedName>
        <fullName evidence="4">Uncharacterized protein LOC108816242</fullName>
    </submittedName>
</protein>
<dbReference type="SMART" id="SM00213">
    <property type="entry name" value="UBQ"/>
    <property type="match status" value="1"/>
</dbReference>
<reference evidence="4" key="2">
    <citation type="submission" date="2025-08" db="UniProtKB">
        <authorList>
            <consortium name="RefSeq"/>
        </authorList>
    </citation>
    <scope>IDENTIFICATION</scope>
    <source>
        <tissue evidence="4">Leaf</tissue>
    </source>
</reference>
<dbReference type="InterPro" id="IPR000626">
    <property type="entry name" value="Ubiquitin-like_dom"/>
</dbReference>
<feature type="compositionally biased region" description="Gly residues" evidence="1">
    <location>
        <begin position="212"/>
        <end position="221"/>
    </location>
</feature>
<dbReference type="CDD" id="cd01805">
    <property type="entry name" value="Ubl_Rad23"/>
    <property type="match status" value="1"/>
</dbReference>
<dbReference type="InterPro" id="IPR015360">
    <property type="entry name" value="XPC-bd"/>
</dbReference>
<dbReference type="Proteomes" id="UP000504610">
    <property type="component" value="Chromosome 7"/>
</dbReference>
<feature type="compositionally biased region" description="Polar residues" evidence="1">
    <location>
        <begin position="179"/>
        <end position="192"/>
    </location>
</feature>